<dbReference type="SUPFAM" id="SSF53474">
    <property type="entry name" value="alpha/beta-Hydrolases"/>
    <property type="match status" value="1"/>
</dbReference>
<feature type="domain" description="AB hydrolase-1" evidence="3">
    <location>
        <begin position="89"/>
        <end position="332"/>
    </location>
</feature>
<evidence type="ECO:0000313" key="5">
    <source>
        <dbReference type="Proteomes" id="UP000297643"/>
    </source>
</evidence>
<dbReference type="PANTHER" id="PTHR43798:SF33">
    <property type="entry name" value="HYDROLASE, PUTATIVE (AFU_ORTHOLOGUE AFUA_2G14860)-RELATED"/>
    <property type="match status" value="1"/>
</dbReference>
<keyword evidence="2" id="KW-0472">Membrane</keyword>
<organism evidence="4 5">
    <name type="scientific">Cryobacterium mannosilyticum</name>
    <dbReference type="NCBI Taxonomy" id="1259190"/>
    <lineage>
        <taxon>Bacteria</taxon>
        <taxon>Bacillati</taxon>
        <taxon>Actinomycetota</taxon>
        <taxon>Actinomycetes</taxon>
        <taxon>Micrococcales</taxon>
        <taxon>Microbacteriaceae</taxon>
        <taxon>Cryobacterium</taxon>
    </lineage>
</organism>
<dbReference type="Pfam" id="PF12697">
    <property type="entry name" value="Abhydrolase_6"/>
    <property type="match status" value="1"/>
</dbReference>
<evidence type="ECO:0000256" key="2">
    <source>
        <dbReference type="SAM" id="Phobius"/>
    </source>
</evidence>
<gene>
    <name evidence="4" type="ORF">E3O32_04375</name>
</gene>
<evidence type="ECO:0000256" key="1">
    <source>
        <dbReference type="SAM" id="MobiDB-lite"/>
    </source>
</evidence>
<reference evidence="4 5" key="1">
    <citation type="submission" date="2019-03" db="EMBL/GenBank/DDBJ databases">
        <title>Genomics of glacier-inhabiting Cryobacterium strains.</title>
        <authorList>
            <person name="Liu Q."/>
            <person name="Xin Y.-H."/>
        </authorList>
    </citation>
    <scope>NUCLEOTIDE SEQUENCE [LARGE SCALE GENOMIC DNA]</scope>
    <source>
        <strain evidence="4 5">RHLT2-21</strain>
    </source>
</reference>
<protein>
    <submittedName>
        <fullName evidence="4">Alpha/beta hydrolase</fullName>
    </submittedName>
</protein>
<dbReference type="Proteomes" id="UP000297643">
    <property type="component" value="Unassembled WGS sequence"/>
</dbReference>
<dbReference type="Gene3D" id="3.40.50.1820">
    <property type="entry name" value="alpha/beta hydrolase"/>
    <property type="match status" value="1"/>
</dbReference>
<keyword evidence="4" id="KW-0378">Hydrolase</keyword>
<dbReference type="PANTHER" id="PTHR43798">
    <property type="entry name" value="MONOACYLGLYCEROL LIPASE"/>
    <property type="match status" value="1"/>
</dbReference>
<dbReference type="GO" id="GO:0016787">
    <property type="term" value="F:hydrolase activity"/>
    <property type="evidence" value="ECO:0007669"/>
    <property type="project" value="UniProtKB-KW"/>
</dbReference>
<dbReference type="InterPro" id="IPR029058">
    <property type="entry name" value="AB_hydrolase_fold"/>
</dbReference>
<feature type="region of interest" description="Disordered" evidence="1">
    <location>
        <begin position="1"/>
        <end position="23"/>
    </location>
</feature>
<sequence length="345" mass="36944">MLNFSRRPAEPATVSTPSVPDSRRRPWARRLRITGIVAAAAVGLTLVSTGANLALEGAERSSITPYGERIEISAGSLNVYQSGTVGPAIVLLSGLGTAAPALDFAPLIRALGDRKVIVVEGFGYGYSDMTAPARTVENITTELHEALTALQVPAPYVLAGHSISGFYTLAYANRYPKELSAVIGIDPTVPAGKLGAPSAGTSTGSQGGIPWSRIPSVTGLVRWVDSIAPSLAEPAGDAFTASERERLRLMSSWNFYNPALTDETLEMGNNARKLQGLRYPDGLPVLDFLAQDTIDSDPDWQKAHETQLQNVQQHKIVVLKGGHYLHWTQSTVIAKTITDFLARNN</sequence>
<name>A0A4V3IDE0_9MICO</name>
<dbReference type="InterPro" id="IPR050266">
    <property type="entry name" value="AB_hydrolase_sf"/>
</dbReference>
<keyword evidence="2" id="KW-1133">Transmembrane helix</keyword>
<keyword evidence="2" id="KW-0812">Transmembrane</keyword>
<dbReference type="EMBL" id="SOFM01000010">
    <property type="protein sequence ID" value="TFC06326.1"/>
    <property type="molecule type" value="Genomic_DNA"/>
</dbReference>
<evidence type="ECO:0000313" key="4">
    <source>
        <dbReference type="EMBL" id="TFC06326.1"/>
    </source>
</evidence>
<keyword evidence="5" id="KW-1185">Reference proteome</keyword>
<feature type="transmembrane region" description="Helical" evidence="2">
    <location>
        <begin position="33"/>
        <end position="55"/>
    </location>
</feature>
<evidence type="ECO:0000259" key="3">
    <source>
        <dbReference type="Pfam" id="PF12697"/>
    </source>
</evidence>
<dbReference type="RefSeq" id="WP_134507308.1">
    <property type="nucleotide sequence ID" value="NZ_SOFM01000010.1"/>
</dbReference>
<proteinExistence type="predicted"/>
<dbReference type="GO" id="GO:0016020">
    <property type="term" value="C:membrane"/>
    <property type="evidence" value="ECO:0007669"/>
    <property type="project" value="TreeGrafter"/>
</dbReference>
<dbReference type="AlphaFoldDB" id="A0A4V3IDE0"/>
<comment type="caution">
    <text evidence="4">The sequence shown here is derived from an EMBL/GenBank/DDBJ whole genome shotgun (WGS) entry which is preliminary data.</text>
</comment>
<accession>A0A4V3IDE0</accession>
<dbReference type="InterPro" id="IPR000073">
    <property type="entry name" value="AB_hydrolase_1"/>
</dbReference>